<reference evidence="2" key="1">
    <citation type="submission" date="2018-09" db="EMBL/GenBank/DDBJ databases">
        <title>Nocardia yunnanensis sp. nov., an actinomycete isolated from a soil sample.</title>
        <authorList>
            <person name="Zhang J."/>
        </authorList>
    </citation>
    <scope>NUCLEOTIDE SEQUENCE [LARGE SCALE GENOMIC DNA]</scope>
    <source>
        <strain evidence="2">21-3</strain>
    </source>
</reference>
<gene>
    <name evidence="1" type="ORF">D0Y83_04995</name>
</gene>
<evidence type="ECO:0000313" key="2">
    <source>
        <dbReference type="Proteomes" id="UP000325385"/>
    </source>
</evidence>
<organism evidence="1 2">
    <name type="scientific">Qipengyuania flava</name>
    <dbReference type="NCBI Taxonomy" id="192812"/>
    <lineage>
        <taxon>Bacteria</taxon>
        <taxon>Pseudomonadati</taxon>
        <taxon>Pseudomonadota</taxon>
        <taxon>Alphaproteobacteria</taxon>
        <taxon>Sphingomonadales</taxon>
        <taxon>Erythrobacteraceae</taxon>
        <taxon>Qipengyuania</taxon>
    </lineage>
</organism>
<dbReference type="Proteomes" id="UP000325385">
    <property type="component" value="Chromosome"/>
</dbReference>
<evidence type="ECO:0000313" key="1">
    <source>
        <dbReference type="EMBL" id="QFI62702.1"/>
    </source>
</evidence>
<name>A0A5P6N9M1_9SPHN</name>
<accession>A0A5P6N9M1</accession>
<dbReference type="EMBL" id="CP032228">
    <property type="protein sequence ID" value="QFI62702.1"/>
    <property type="molecule type" value="Genomic_DNA"/>
</dbReference>
<sequence length="231" mass="26052">MRSTGLFARAKRELQALRKAHGRELEVILDQSVEQLSSLRDRQFRIIEHLKASYDDNKIFGNIGRTSPTVLLFIVIEQTFLFLVEPPAGRTWPPEEAARCSARSAAGYPMSLLGGYSPTPEQRPMIDNLFAAYRFAVLGDDEAIPVANRKSTRRNYVASRIHNAKRHSSRGEAPAPFRAIMKKFQSNMDGSKEIDTVAKREASRLKDRLVDIPADANSAFRFVDKVISLYI</sequence>
<dbReference type="AlphaFoldDB" id="A0A5P6N9M1"/>
<proteinExistence type="predicted"/>
<protein>
    <submittedName>
        <fullName evidence="1">Uncharacterized protein</fullName>
    </submittedName>
</protein>